<evidence type="ECO:0000256" key="1">
    <source>
        <dbReference type="SAM" id="Phobius"/>
    </source>
</evidence>
<dbReference type="Gramene" id="TuG1812G0100003299.01.T01">
    <property type="protein sequence ID" value="TuG1812G0100003299.01.T01.cds395038"/>
    <property type="gene ID" value="TuG1812G0100003299.01"/>
</dbReference>
<name>A0A8R7P792_TRIUA</name>
<accession>A0A8R7P792</accession>
<reference evidence="3" key="1">
    <citation type="journal article" date="2013" name="Nature">
        <title>Draft genome of the wheat A-genome progenitor Triticum urartu.</title>
        <authorList>
            <person name="Ling H.Q."/>
            <person name="Zhao S."/>
            <person name="Liu D."/>
            <person name="Wang J."/>
            <person name="Sun H."/>
            <person name="Zhang C."/>
            <person name="Fan H."/>
            <person name="Li D."/>
            <person name="Dong L."/>
            <person name="Tao Y."/>
            <person name="Gao C."/>
            <person name="Wu H."/>
            <person name="Li Y."/>
            <person name="Cui Y."/>
            <person name="Guo X."/>
            <person name="Zheng S."/>
            <person name="Wang B."/>
            <person name="Yu K."/>
            <person name="Liang Q."/>
            <person name="Yang W."/>
            <person name="Lou X."/>
            <person name="Chen J."/>
            <person name="Feng M."/>
            <person name="Jian J."/>
            <person name="Zhang X."/>
            <person name="Luo G."/>
            <person name="Jiang Y."/>
            <person name="Liu J."/>
            <person name="Wang Z."/>
            <person name="Sha Y."/>
            <person name="Zhang B."/>
            <person name="Wu H."/>
            <person name="Tang D."/>
            <person name="Shen Q."/>
            <person name="Xue P."/>
            <person name="Zou S."/>
            <person name="Wang X."/>
            <person name="Liu X."/>
            <person name="Wang F."/>
            <person name="Yang Y."/>
            <person name="An X."/>
            <person name="Dong Z."/>
            <person name="Zhang K."/>
            <person name="Zhang X."/>
            <person name="Luo M.C."/>
            <person name="Dvorak J."/>
            <person name="Tong Y."/>
            <person name="Wang J."/>
            <person name="Yang H."/>
            <person name="Li Z."/>
            <person name="Wang D."/>
            <person name="Zhang A."/>
            <person name="Wang J."/>
        </authorList>
    </citation>
    <scope>NUCLEOTIDE SEQUENCE</scope>
    <source>
        <strain evidence="3">cv. G1812</strain>
    </source>
</reference>
<proteinExistence type="predicted"/>
<dbReference type="Proteomes" id="UP000015106">
    <property type="component" value="Chromosome 1"/>
</dbReference>
<keyword evidence="1" id="KW-1133">Transmembrane helix</keyword>
<sequence>MLCWTDAVLLITRAYLLKFIRSILMVVTLLCLCFILFQILFEFRPNFVQISVEFWSNFQILILQF</sequence>
<keyword evidence="3" id="KW-1185">Reference proteome</keyword>
<organism evidence="2 3">
    <name type="scientific">Triticum urartu</name>
    <name type="common">Red wild einkorn</name>
    <name type="synonym">Crithodium urartu</name>
    <dbReference type="NCBI Taxonomy" id="4572"/>
    <lineage>
        <taxon>Eukaryota</taxon>
        <taxon>Viridiplantae</taxon>
        <taxon>Streptophyta</taxon>
        <taxon>Embryophyta</taxon>
        <taxon>Tracheophyta</taxon>
        <taxon>Spermatophyta</taxon>
        <taxon>Magnoliopsida</taxon>
        <taxon>Liliopsida</taxon>
        <taxon>Poales</taxon>
        <taxon>Poaceae</taxon>
        <taxon>BOP clade</taxon>
        <taxon>Pooideae</taxon>
        <taxon>Triticodae</taxon>
        <taxon>Triticeae</taxon>
        <taxon>Triticinae</taxon>
        <taxon>Triticum</taxon>
    </lineage>
</organism>
<protein>
    <submittedName>
        <fullName evidence="2">Uncharacterized protein</fullName>
    </submittedName>
</protein>
<keyword evidence="1" id="KW-0472">Membrane</keyword>
<keyword evidence="1" id="KW-0812">Transmembrane</keyword>
<dbReference type="EnsemblPlants" id="TuG1812G0100003299.01.T01">
    <property type="protein sequence ID" value="TuG1812G0100003299.01.T01.cds395038"/>
    <property type="gene ID" value="TuG1812G0100003299.01"/>
</dbReference>
<feature type="transmembrane region" description="Helical" evidence="1">
    <location>
        <begin position="19"/>
        <end position="41"/>
    </location>
</feature>
<reference evidence="2" key="2">
    <citation type="submission" date="2018-03" db="EMBL/GenBank/DDBJ databases">
        <title>The Triticum urartu genome reveals the dynamic nature of wheat genome evolution.</title>
        <authorList>
            <person name="Ling H."/>
            <person name="Ma B."/>
            <person name="Shi X."/>
            <person name="Liu H."/>
            <person name="Dong L."/>
            <person name="Sun H."/>
            <person name="Cao Y."/>
            <person name="Gao Q."/>
            <person name="Zheng S."/>
            <person name="Li Y."/>
            <person name="Yu Y."/>
            <person name="Du H."/>
            <person name="Qi M."/>
            <person name="Li Y."/>
            <person name="Yu H."/>
            <person name="Cui Y."/>
            <person name="Wang N."/>
            <person name="Chen C."/>
            <person name="Wu H."/>
            <person name="Zhao Y."/>
            <person name="Zhang J."/>
            <person name="Li Y."/>
            <person name="Zhou W."/>
            <person name="Zhang B."/>
            <person name="Hu W."/>
            <person name="Eijk M."/>
            <person name="Tang J."/>
            <person name="Witsenboer H."/>
            <person name="Zhao S."/>
            <person name="Li Z."/>
            <person name="Zhang A."/>
            <person name="Wang D."/>
            <person name="Liang C."/>
        </authorList>
    </citation>
    <scope>NUCLEOTIDE SEQUENCE [LARGE SCALE GENOMIC DNA]</scope>
    <source>
        <strain evidence="2">cv. G1812</strain>
    </source>
</reference>
<evidence type="ECO:0000313" key="2">
    <source>
        <dbReference type="EnsemblPlants" id="TuG1812G0100003299.01.T01.cds395038"/>
    </source>
</evidence>
<reference evidence="2" key="3">
    <citation type="submission" date="2022-06" db="UniProtKB">
        <authorList>
            <consortium name="EnsemblPlants"/>
        </authorList>
    </citation>
    <scope>IDENTIFICATION</scope>
</reference>
<dbReference type="AlphaFoldDB" id="A0A8R7P792"/>
<evidence type="ECO:0000313" key="3">
    <source>
        <dbReference type="Proteomes" id="UP000015106"/>
    </source>
</evidence>